<accession>A0A291P822</accession>
<keyword evidence="3" id="KW-1185">Reference proteome</keyword>
<dbReference type="GO" id="GO:0016787">
    <property type="term" value="F:hydrolase activity"/>
    <property type="evidence" value="ECO:0007669"/>
    <property type="project" value="InterPro"/>
</dbReference>
<dbReference type="Proteomes" id="UP000219993">
    <property type="component" value="Chromosome"/>
</dbReference>
<proteinExistence type="predicted"/>
<dbReference type="InterPro" id="IPR029058">
    <property type="entry name" value="AB_hydrolase_fold"/>
</dbReference>
<name>A0A291P822_9GAMM</name>
<evidence type="ECO:0000259" key="1">
    <source>
        <dbReference type="Pfam" id="PF01738"/>
    </source>
</evidence>
<dbReference type="OrthoDB" id="9810066at2"/>
<dbReference type="EMBL" id="CP021435">
    <property type="protein sequence ID" value="ATJ83019.1"/>
    <property type="molecule type" value="Genomic_DNA"/>
</dbReference>
<evidence type="ECO:0000313" key="2">
    <source>
        <dbReference type="EMBL" id="ATJ83019.1"/>
    </source>
</evidence>
<dbReference type="PANTHER" id="PTHR22946:SF0">
    <property type="entry name" value="DIENELACTONE HYDROLASE DOMAIN-CONTAINING PROTEIN"/>
    <property type="match status" value="1"/>
</dbReference>
<protein>
    <recommendedName>
        <fullName evidence="1">Dienelactone hydrolase domain-containing protein</fullName>
    </recommendedName>
</protein>
<dbReference type="InterPro" id="IPR050261">
    <property type="entry name" value="FrsA_esterase"/>
</dbReference>
<dbReference type="PANTHER" id="PTHR22946">
    <property type="entry name" value="DIENELACTONE HYDROLASE DOMAIN-CONTAINING PROTEIN-RELATED"/>
    <property type="match status" value="1"/>
</dbReference>
<evidence type="ECO:0000313" key="3">
    <source>
        <dbReference type="Proteomes" id="UP000219993"/>
    </source>
</evidence>
<organism evidence="2 3">
    <name type="scientific">Halomonas beimenensis</name>
    <dbReference type="NCBI Taxonomy" id="475662"/>
    <lineage>
        <taxon>Bacteria</taxon>
        <taxon>Pseudomonadati</taxon>
        <taxon>Pseudomonadota</taxon>
        <taxon>Gammaproteobacteria</taxon>
        <taxon>Oceanospirillales</taxon>
        <taxon>Halomonadaceae</taxon>
        <taxon>Halomonas</taxon>
    </lineage>
</organism>
<dbReference type="Pfam" id="PF01738">
    <property type="entry name" value="DLH"/>
    <property type="match status" value="1"/>
</dbReference>
<dbReference type="AlphaFoldDB" id="A0A291P822"/>
<feature type="domain" description="Dienelactone hydrolase" evidence="1">
    <location>
        <begin position="22"/>
        <end position="208"/>
    </location>
</feature>
<sequence length="218" mass="23761">MTHTSQSFRIETGDAILEGDLTRPAQAAGIVVFAHGSGSSRFSVRNRQVAAYLADQGMATLLFDLLTPEENVVDERTRRLRFDIPLISRRLTGAVDWVAEAPETRELRIGLFGASTGAAAALVAAAERPDRVVTVVSRGGRPDLAGEALDRVHVSTLLLVGERDYQVLELNEQARERIPGDCELIVVPGATHLFEESGTLEEVQAHAARWFRRHGLVG</sequence>
<dbReference type="InterPro" id="IPR002925">
    <property type="entry name" value="Dienelactn_hydro"/>
</dbReference>
<gene>
    <name evidence="2" type="ORF">BEI_2032</name>
</gene>
<dbReference type="Gene3D" id="3.40.50.1820">
    <property type="entry name" value="alpha/beta hydrolase"/>
    <property type="match status" value="1"/>
</dbReference>
<dbReference type="SUPFAM" id="SSF53474">
    <property type="entry name" value="alpha/beta-Hydrolases"/>
    <property type="match status" value="1"/>
</dbReference>
<reference evidence="2 3" key="1">
    <citation type="journal article" date="2017" name="Sci. Rep.">
        <title>Revealing the Saline Adaptation Strategies of the Halophilic Bacterium Halomonas beimenensis through High-throughput Omics and Transposon Mutagenesis Approaches.</title>
        <authorList>
            <person name="Chen Y.H."/>
            <person name="Lin S.S."/>
            <person name="Shyu Y.T."/>
        </authorList>
    </citation>
    <scope>NUCLEOTIDE SEQUENCE [LARGE SCALE GENOMIC DNA]</scope>
    <source>
        <strain evidence="2 3">NTU-111</strain>
    </source>
</reference>
<dbReference type="RefSeq" id="WP_097789400.1">
    <property type="nucleotide sequence ID" value="NZ_BAAADT010000034.1"/>
</dbReference>
<dbReference type="KEGG" id="hbe:BEI_2032"/>